<name>A0A919UFM7_9MICO</name>
<dbReference type="PANTHER" id="PTHR30055:SF234">
    <property type="entry name" value="HTH-TYPE TRANSCRIPTIONAL REGULATOR BETI"/>
    <property type="match status" value="1"/>
</dbReference>
<evidence type="ECO:0000313" key="6">
    <source>
        <dbReference type="EMBL" id="GIG53862.1"/>
    </source>
</evidence>
<reference evidence="6" key="1">
    <citation type="submission" date="2021-01" db="EMBL/GenBank/DDBJ databases">
        <title>Whole genome shotgun sequence of Demequina activiva NBRC 110675.</title>
        <authorList>
            <person name="Komaki H."/>
            <person name="Tamura T."/>
        </authorList>
    </citation>
    <scope>NUCLEOTIDE SEQUENCE</scope>
    <source>
        <strain evidence="6">NBRC 110675</strain>
    </source>
</reference>
<accession>A0A919UFM7</accession>
<keyword evidence="7" id="KW-1185">Reference proteome</keyword>
<dbReference type="GO" id="GO:0000976">
    <property type="term" value="F:transcription cis-regulatory region binding"/>
    <property type="evidence" value="ECO:0007669"/>
    <property type="project" value="TreeGrafter"/>
</dbReference>
<evidence type="ECO:0000256" key="1">
    <source>
        <dbReference type="ARBA" id="ARBA00023015"/>
    </source>
</evidence>
<evidence type="ECO:0000313" key="7">
    <source>
        <dbReference type="Proteomes" id="UP000652354"/>
    </source>
</evidence>
<proteinExistence type="predicted"/>
<gene>
    <name evidence="6" type="ORF">Dac01nite_06140</name>
</gene>
<dbReference type="AlphaFoldDB" id="A0A919UFM7"/>
<keyword evidence="3" id="KW-0804">Transcription</keyword>
<dbReference type="Pfam" id="PF00440">
    <property type="entry name" value="TetR_N"/>
    <property type="match status" value="1"/>
</dbReference>
<dbReference type="Pfam" id="PF17933">
    <property type="entry name" value="TetR_C_25"/>
    <property type="match status" value="1"/>
</dbReference>
<keyword evidence="2 4" id="KW-0238">DNA-binding</keyword>
<evidence type="ECO:0000256" key="4">
    <source>
        <dbReference type="PROSITE-ProRule" id="PRU00335"/>
    </source>
</evidence>
<dbReference type="InterPro" id="IPR001647">
    <property type="entry name" value="HTH_TetR"/>
</dbReference>
<evidence type="ECO:0000256" key="3">
    <source>
        <dbReference type="ARBA" id="ARBA00023163"/>
    </source>
</evidence>
<dbReference type="InterPro" id="IPR009057">
    <property type="entry name" value="Homeodomain-like_sf"/>
</dbReference>
<dbReference type="Gene3D" id="1.10.357.10">
    <property type="entry name" value="Tetracycline Repressor, domain 2"/>
    <property type="match status" value="1"/>
</dbReference>
<evidence type="ECO:0000259" key="5">
    <source>
        <dbReference type="PROSITE" id="PS50977"/>
    </source>
</evidence>
<dbReference type="PRINTS" id="PR00455">
    <property type="entry name" value="HTHTETR"/>
</dbReference>
<dbReference type="EMBL" id="BONR01000001">
    <property type="protein sequence ID" value="GIG53862.1"/>
    <property type="molecule type" value="Genomic_DNA"/>
</dbReference>
<feature type="DNA-binding region" description="H-T-H motif" evidence="4">
    <location>
        <begin position="28"/>
        <end position="47"/>
    </location>
</feature>
<dbReference type="SUPFAM" id="SSF46689">
    <property type="entry name" value="Homeodomain-like"/>
    <property type="match status" value="1"/>
</dbReference>
<dbReference type="InterPro" id="IPR041484">
    <property type="entry name" value="TetR_C_25"/>
</dbReference>
<dbReference type="PROSITE" id="PS50977">
    <property type="entry name" value="HTH_TETR_2"/>
    <property type="match status" value="1"/>
</dbReference>
<keyword evidence="1" id="KW-0805">Transcription regulation</keyword>
<dbReference type="GO" id="GO:0003700">
    <property type="term" value="F:DNA-binding transcription factor activity"/>
    <property type="evidence" value="ECO:0007669"/>
    <property type="project" value="TreeGrafter"/>
</dbReference>
<protein>
    <recommendedName>
        <fullName evidence="5">HTH tetR-type domain-containing protein</fullName>
    </recommendedName>
</protein>
<dbReference type="RefSeq" id="WP_203653285.1">
    <property type="nucleotide sequence ID" value="NZ_BONR01000001.1"/>
</dbReference>
<sequence>MSTTPAGRERIVDAALRLFAERGHDAVSVRDIAAAANVSVGLIAHHFGSKDGLRREVDAQVIGLFDGMTDPALAATSGPAAHVADGFAGMLLQQLPPGSPIPAYLRRLLLSGDPAGRALFQRWYTLSTSLLEGMTAAGAARASADPEARAAFLMVNDLAMILLHEHIASAIGTDPLEPDGAARWAAGAVDAYTHGIFIPTEETP</sequence>
<dbReference type="InterPro" id="IPR050109">
    <property type="entry name" value="HTH-type_TetR-like_transc_reg"/>
</dbReference>
<dbReference type="PANTHER" id="PTHR30055">
    <property type="entry name" value="HTH-TYPE TRANSCRIPTIONAL REGULATOR RUTR"/>
    <property type="match status" value="1"/>
</dbReference>
<comment type="caution">
    <text evidence="6">The sequence shown here is derived from an EMBL/GenBank/DDBJ whole genome shotgun (WGS) entry which is preliminary data.</text>
</comment>
<evidence type="ECO:0000256" key="2">
    <source>
        <dbReference type="ARBA" id="ARBA00023125"/>
    </source>
</evidence>
<feature type="domain" description="HTH tetR-type" evidence="5">
    <location>
        <begin position="5"/>
        <end position="65"/>
    </location>
</feature>
<organism evidence="6 7">
    <name type="scientific">Demequina activiva</name>
    <dbReference type="NCBI Taxonomy" id="1582364"/>
    <lineage>
        <taxon>Bacteria</taxon>
        <taxon>Bacillati</taxon>
        <taxon>Actinomycetota</taxon>
        <taxon>Actinomycetes</taxon>
        <taxon>Micrococcales</taxon>
        <taxon>Demequinaceae</taxon>
        <taxon>Demequina</taxon>
    </lineage>
</organism>
<dbReference type="Proteomes" id="UP000652354">
    <property type="component" value="Unassembled WGS sequence"/>
</dbReference>